<evidence type="ECO:0000313" key="9">
    <source>
        <dbReference type="Proteomes" id="UP000321419"/>
    </source>
</evidence>
<protein>
    <recommendedName>
        <fullName evidence="5">RNA polymerase sigma factor SigZ</fullName>
    </recommendedName>
</protein>
<dbReference type="InterPro" id="IPR007627">
    <property type="entry name" value="RNA_pol_sigma70_r2"/>
</dbReference>
<dbReference type="Proteomes" id="UP000321419">
    <property type="component" value="Unassembled WGS sequence"/>
</dbReference>
<evidence type="ECO:0000313" key="8">
    <source>
        <dbReference type="EMBL" id="GEK55111.1"/>
    </source>
</evidence>
<dbReference type="EMBL" id="BJUM01000016">
    <property type="protein sequence ID" value="GEK55111.1"/>
    <property type="molecule type" value="Genomic_DNA"/>
</dbReference>
<evidence type="ECO:0000259" key="6">
    <source>
        <dbReference type="Pfam" id="PF04542"/>
    </source>
</evidence>
<dbReference type="SUPFAM" id="SSF88659">
    <property type="entry name" value="Sigma3 and sigma4 domains of RNA polymerase sigma factors"/>
    <property type="match status" value="1"/>
</dbReference>
<proteinExistence type="inferred from homology"/>
<dbReference type="RefSeq" id="WP_089347012.1">
    <property type="nucleotide sequence ID" value="NZ_BJUM01000016.1"/>
</dbReference>
<accession>A0A510XWU6</accession>
<dbReference type="OrthoDB" id="9803470at2"/>
<dbReference type="InterPro" id="IPR013325">
    <property type="entry name" value="RNA_pol_sigma_r2"/>
</dbReference>
<dbReference type="Pfam" id="PF04542">
    <property type="entry name" value="Sigma70_r2"/>
    <property type="match status" value="1"/>
</dbReference>
<dbReference type="NCBIfam" id="TIGR02937">
    <property type="entry name" value="sigma70-ECF"/>
    <property type="match status" value="1"/>
</dbReference>
<dbReference type="Gene3D" id="1.10.10.10">
    <property type="entry name" value="Winged helix-like DNA-binding domain superfamily/Winged helix DNA-binding domain"/>
    <property type="match status" value="1"/>
</dbReference>
<evidence type="ECO:0000256" key="4">
    <source>
        <dbReference type="ARBA" id="ARBA00023163"/>
    </source>
</evidence>
<dbReference type="GO" id="GO:0003677">
    <property type="term" value="F:DNA binding"/>
    <property type="evidence" value="ECO:0007669"/>
    <property type="project" value="InterPro"/>
</dbReference>
<keyword evidence="4" id="KW-0804">Transcription</keyword>
<dbReference type="AlphaFoldDB" id="A0A510XWU6"/>
<dbReference type="GO" id="GO:0016987">
    <property type="term" value="F:sigma factor activity"/>
    <property type="evidence" value="ECO:0007669"/>
    <property type="project" value="UniProtKB-KW"/>
</dbReference>
<evidence type="ECO:0000256" key="5">
    <source>
        <dbReference type="NCBIfam" id="TIGR02959"/>
    </source>
</evidence>
<dbReference type="Pfam" id="PF08281">
    <property type="entry name" value="Sigma70_r4_2"/>
    <property type="match status" value="1"/>
</dbReference>
<gene>
    <name evidence="8" type="primary">rpoE3</name>
    <name evidence="8" type="ORF">PES01_19560</name>
</gene>
<keyword evidence="9" id="KW-1185">Reference proteome</keyword>
<dbReference type="SUPFAM" id="SSF88946">
    <property type="entry name" value="Sigma2 domain of RNA polymerase sigma factors"/>
    <property type="match status" value="1"/>
</dbReference>
<dbReference type="PANTHER" id="PTHR43133:SF62">
    <property type="entry name" value="RNA POLYMERASE SIGMA FACTOR SIGZ"/>
    <property type="match status" value="1"/>
</dbReference>
<keyword evidence="2" id="KW-0805">Transcription regulation</keyword>
<organism evidence="8 9">
    <name type="scientific">Pseudoalteromonas espejiana</name>
    <dbReference type="NCBI Taxonomy" id="28107"/>
    <lineage>
        <taxon>Bacteria</taxon>
        <taxon>Pseudomonadati</taxon>
        <taxon>Pseudomonadota</taxon>
        <taxon>Gammaproteobacteria</taxon>
        <taxon>Alteromonadales</taxon>
        <taxon>Pseudoalteromonadaceae</taxon>
        <taxon>Pseudoalteromonas</taxon>
    </lineage>
</organism>
<dbReference type="NCBIfam" id="TIGR02959">
    <property type="entry name" value="SigZ"/>
    <property type="match status" value="1"/>
</dbReference>
<dbReference type="PANTHER" id="PTHR43133">
    <property type="entry name" value="RNA POLYMERASE ECF-TYPE SIGMA FACTO"/>
    <property type="match status" value="1"/>
</dbReference>
<comment type="similarity">
    <text evidence="1">Belongs to the sigma-70 factor family. ECF subfamily.</text>
</comment>
<dbReference type="InterPro" id="IPR039425">
    <property type="entry name" value="RNA_pol_sigma-70-like"/>
</dbReference>
<evidence type="ECO:0000256" key="1">
    <source>
        <dbReference type="ARBA" id="ARBA00010641"/>
    </source>
</evidence>
<comment type="caution">
    <text evidence="8">The sequence shown here is derived from an EMBL/GenBank/DDBJ whole genome shotgun (WGS) entry which is preliminary data.</text>
</comment>
<keyword evidence="3" id="KW-0731">Sigma factor</keyword>
<evidence type="ECO:0000256" key="2">
    <source>
        <dbReference type="ARBA" id="ARBA00023015"/>
    </source>
</evidence>
<name>A0A510XWU6_9GAMM</name>
<dbReference type="InterPro" id="IPR013249">
    <property type="entry name" value="RNA_pol_sigma70_r4_t2"/>
</dbReference>
<sequence length="180" mass="20567">MDIKIIWSQYQASLKAFLHSKIANPSDVDDLMQDILIKTHQHLYAVKEPSKIKSWIFQIANNTVIDFYRKSHASQNVEVGSLWYEQEQTQVITELAGCVKPFINALPQDEAALLTAIEIEGISQKEYAQSHDINYSTLKSRVIKSRKKLHQIFNHCCSFNIDSQGNLLDVTPKNNTCLKC</sequence>
<dbReference type="InterPro" id="IPR014304">
    <property type="entry name" value="RNA_pol_sigma-Z"/>
</dbReference>
<evidence type="ECO:0000256" key="3">
    <source>
        <dbReference type="ARBA" id="ARBA00023082"/>
    </source>
</evidence>
<dbReference type="InterPro" id="IPR014284">
    <property type="entry name" value="RNA_pol_sigma-70_dom"/>
</dbReference>
<dbReference type="InterPro" id="IPR013324">
    <property type="entry name" value="RNA_pol_sigma_r3/r4-like"/>
</dbReference>
<evidence type="ECO:0000259" key="7">
    <source>
        <dbReference type="Pfam" id="PF08281"/>
    </source>
</evidence>
<dbReference type="GO" id="GO:0006352">
    <property type="term" value="P:DNA-templated transcription initiation"/>
    <property type="evidence" value="ECO:0007669"/>
    <property type="project" value="InterPro"/>
</dbReference>
<dbReference type="InterPro" id="IPR036388">
    <property type="entry name" value="WH-like_DNA-bd_sf"/>
</dbReference>
<feature type="domain" description="RNA polymerase sigma-70 region 2" evidence="6">
    <location>
        <begin position="8"/>
        <end position="71"/>
    </location>
</feature>
<reference evidence="8 9" key="1">
    <citation type="submission" date="2019-07" db="EMBL/GenBank/DDBJ databases">
        <title>Whole genome shotgun sequence of Pseudoalteromonas espejiana NBRC 102222.</title>
        <authorList>
            <person name="Hosoyama A."/>
            <person name="Uohara A."/>
            <person name="Ohji S."/>
            <person name="Ichikawa N."/>
        </authorList>
    </citation>
    <scope>NUCLEOTIDE SEQUENCE [LARGE SCALE GENOMIC DNA]</scope>
    <source>
        <strain evidence="8 9">NBRC 102222</strain>
    </source>
</reference>
<dbReference type="NCBIfam" id="NF007215">
    <property type="entry name" value="PRK09637.1"/>
    <property type="match status" value="1"/>
</dbReference>
<feature type="domain" description="RNA polymerase sigma factor 70 region 4 type 2" evidence="7">
    <location>
        <begin position="103"/>
        <end position="149"/>
    </location>
</feature>
<dbReference type="Gene3D" id="1.10.1740.10">
    <property type="match status" value="1"/>
</dbReference>